<keyword evidence="3" id="KW-1185">Reference proteome</keyword>
<keyword evidence="1" id="KW-0812">Transmembrane</keyword>
<dbReference type="EMBL" id="CAJZAG010000011">
    <property type="protein sequence ID" value="CAG9183232.1"/>
    <property type="molecule type" value="Genomic_DNA"/>
</dbReference>
<evidence type="ECO:0000313" key="2">
    <source>
        <dbReference type="EMBL" id="CAG9183232.1"/>
    </source>
</evidence>
<dbReference type="RefSeq" id="WP_223993834.1">
    <property type="nucleotide sequence ID" value="NZ_CAJZAG010000011.1"/>
</dbReference>
<proteinExistence type="predicted"/>
<feature type="transmembrane region" description="Helical" evidence="1">
    <location>
        <begin position="33"/>
        <end position="51"/>
    </location>
</feature>
<dbReference type="Proteomes" id="UP000706525">
    <property type="component" value="Unassembled WGS sequence"/>
</dbReference>
<protein>
    <submittedName>
        <fullName evidence="2">Uncharacterized protein</fullName>
    </submittedName>
</protein>
<sequence length="60" mass="6781">MQYPEASYLNRPVGAQLLRHYAHRDAVRRATPLLPSFTTIATALASVSALFRRRPDTARQ</sequence>
<organism evidence="2 3">
    <name type="scientific">Cupriavidus pampae</name>
    <dbReference type="NCBI Taxonomy" id="659251"/>
    <lineage>
        <taxon>Bacteria</taxon>
        <taxon>Pseudomonadati</taxon>
        <taxon>Pseudomonadota</taxon>
        <taxon>Betaproteobacteria</taxon>
        <taxon>Burkholderiales</taxon>
        <taxon>Burkholderiaceae</taxon>
        <taxon>Cupriavidus</taxon>
    </lineage>
</organism>
<accession>A0ABN7ZG80</accession>
<evidence type="ECO:0000256" key="1">
    <source>
        <dbReference type="SAM" id="Phobius"/>
    </source>
</evidence>
<keyword evidence="1" id="KW-0472">Membrane</keyword>
<evidence type="ECO:0000313" key="3">
    <source>
        <dbReference type="Proteomes" id="UP000706525"/>
    </source>
</evidence>
<name>A0ABN7ZG80_9BURK</name>
<reference evidence="2 3" key="1">
    <citation type="submission" date="2021-08" db="EMBL/GenBank/DDBJ databases">
        <authorList>
            <person name="Peeters C."/>
        </authorList>
    </citation>
    <scope>NUCLEOTIDE SEQUENCE [LARGE SCALE GENOMIC DNA]</scope>
    <source>
        <strain evidence="2 3">LMG 32289</strain>
    </source>
</reference>
<comment type="caution">
    <text evidence="2">The sequence shown here is derived from an EMBL/GenBank/DDBJ whole genome shotgun (WGS) entry which is preliminary data.</text>
</comment>
<gene>
    <name evidence="2" type="ORF">LMG32289_05320</name>
</gene>
<keyword evidence="1" id="KW-1133">Transmembrane helix</keyword>